<accession>A0A8J7PG03</accession>
<comment type="caution">
    <text evidence="1">The sequence shown here is derived from an EMBL/GenBank/DDBJ whole genome shotgun (WGS) entry which is preliminary data.</text>
</comment>
<dbReference type="EMBL" id="JAFLCK010000003">
    <property type="protein sequence ID" value="MBN8659388.1"/>
    <property type="molecule type" value="Genomic_DNA"/>
</dbReference>
<evidence type="ECO:0000313" key="1">
    <source>
        <dbReference type="EMBL" id="MBN8659388.1"/>
    </source>
</evidence>
<organism evidence="1 2">
    <name type="scientific">Candidatus Obscuribacter phosphatis</name>
    <dbReference type="NCBI Taxonomy" id="1906157"/>
    <lineage>
        <taxon>Bacteria</taxon>
        <taxon>Bacillati</taxon>
        <taxon>Candidatus Melainabacteria</taxon>
        <taxon>Candidatus Obscuribacterales</taxon>
        <taxon>Candidatus Obscuribacteraceae</taxon>
        <taxon>Candidatus Obscuribacter</taxon>
    </lineage>
</organism>
<gene>
    <name evidence="1" type="ORF">J0M35_03420</name>
</gene>
<reference evidence="1" key="1">
    <citation type="submission" date="2021-02" db="EMBL/GenBank/DDBJ databases">
        <title>Genome-Resolved Metagenomics of a Microbial Community Performing Photosynthetic Biological Nutrient Removal.</title>
        <authorList>
            <person name="Mcdaniel E.A."/>
        </authorList>
    </citation>
    <scope>NUCLEOTIDE SEQUENCE</scope>
    <source>
        <strain evidence="1">UWPOB_OBS1</strain>
    </source>
</reference>
<dbReference type="Proteomes" id="UP000664277">
    <property type="component" value="Unassembled WGS sequence"/>
</dbReference>
<evidence type="ECO:0000313" key="2">
    <source>
        <dbReference type="Proteomes" id="UP000664277"/>
    </source>
</evidence>
<dbReference type="AlphaFoldDB" id="A0A8J7PG03"/>
<sequence>MGNLHGGSFQAIQEYFQQKECRFCSNSFKPDGIQLLREEPGVLVVRVTCSTCGHPLGVAIVGTTPKAQVKPAQSHPRDWTKRDKDRLVGLPPITYDDVLNAHQFFKSLDTDWHKHLPKVGKAS</sequence>
<proteinExistence type="predicted"/>
<name>A0A8J7PG03_9BACT</name>
<protein>
    <submittedName>
        <fullName evidence="1">Uncharacterized protein</fullName>
    </submittedName>
</protein>